<dbReference type="EMBL" id="JBHLUX010000038">
    <property type="protein sequence ID" value="MFC0471996.1"/>
    <property type="molecule type" value="Genomic_DNA"/>
</dbReference>
<dbReference type="RefSeq" id="WP_335961122.1">
    <property type="nucleotide sequence ID" value="NZ_JAXBLX010000014.1"/>
</dbReference>
<evidence type="ECO:0000313" key="12">
    <source>
        <dbReference type="EMBL" id="MFC0471996.1"/>
    </source>
</evidence>
<feature type="transmembrane region" description="Helical" evidence="10">
    <location>
        <begin position="137"/>
        <end position="154"/>
    </location>
</feature>
<dbReference type="Pfam" id="PF17854">
    <property type="entry name" value="FtsK_alpha"/>
    <property type="match status" value="1"/>
</dbReference>
<feature type="transmembrane region" description="Helical" evidence="10">
    <location>
        <begin position="20"/>
        <end position="37"/>
    </location>
</feature>
<comment type="similarity">
    <text evidence="2">Belongs to the FtsK/SpoIIIE/SftA family.</text>
</comment>
<keyword evidence="10" id="KW-0472">Membrane</keyword>
<evidence type="ECO:0000256" key="4">
    <source>
        <dbReference type="ARBA" id="ARBA00022829"/>
    </source>
</evidence>
<feature type="domain" description="FtsK" evidence="11">
    <location>
        <begin position="435"/>
        <end position="631"/>
    </location>
</feature>
<feature type="compositionally biased region" description="Acidic residues" evidence="9">
    <location>
        <begin position="245"/>
        <end position="254"/>
    </location>
</feature>
<dbReference type="SUPFAM" id="SSF52540">
    <property type="entry name" value="P-loop containing nucleoside triphosphate hydrolases"/>
    <property type="match status" value="1"/>
</dbReference>
<dbReference type="PROSITE" id="PS50901">
    <property type="entry name" value="FTSK"/>
    <property type="match status" value="1"/>
</dbReference>
<keyword evidence="13" id="KW-1185">Reference proteome</keyword>
<dbReference type="Proteomes" id="UP001589838">
    <property type="component" value="Unassembled WGS sequence"/>
</dbReference>
<dbReference type="SMART" id="SM00843">
    <property type="entry name" value="Ftsk_gamma"/>
    <property type="match status" value="1"/>
</dbReference>
<keyword evidence="5 7" id="KW-0067">ATP-binding</keyword>
<proteinExistence type="inferred from homology"/>
<protein>
    <submittedName>
        <fullName evidence="12">DNA translocase FtsK</fullName>
    </submittedName>
</protein>
<evidence type="ECO:0000259" key="11">
    <source>
        <dbReference type="PROSITE" id="PS50901"/>
    </source>
</evidence>
<comment type="subcellular location">
    <subcellularLocation>
        <location evidence="1">Membrane</location>
        <topology evidence="1">Multi-pass membrane protein</topology>
    </subcellularLocation>
</comment>
<feature type="compositionally biased region" description="Basic and acidic residues" evidence="9">
    <location>
        <begin position="265"/>
        <end position="279"/>
    </location>
</feature>
<evidence type="ECO:0000313" key="13">
    <source>
        <dbReference type="Proteomes" id="UP001589838"/>
    </source>
</evidence>
<name>A0ABV6KFA3_9BACI</name>
<evidence type="ECO:0000256" key="9">
    <source>
        <dbReference type="SAM" id="MobiDB-lite"/>
    </source>
</evidence>
<evidence type="ECO:0000256" key="10">
    <source>
        <dbReference type="SAM" id="Phobius"/>
    </source>
</evidence>
<feature type="transmembrane region" description="Helical" evidence="10">
    <location>
        <begin position="83"/>
        <end position="102"/>
    </location>
</feature>
<dbReference type="Gene3D" id="3.30.980.40">
    <property type="match status" value="1"/>
</dbReference>
<dbReference type="InterPro" id="IPR036388">
    <property type="entry name" value="WH-like_DNA-bd_sf"/>
</dbReference>
<evidence type="ECO:0000256" key="5">
    <source>
        <dbReference type="ARBA" id="ARBA00022840"/>
    </source>
</evidence>
<dbReference type="Gene3D" id="3.40.50.300">
    <property type="entry name" value="P-loop containing nucleotide triphosphate hydrolases"/>
    <property type="match status" value="1"/>
</dbReference>
<feature type="compositionally biased region" description="Basic and acidic residues" evidence="9">
    <location>
        <begin position="224"/>
        <end position="234"/>
    </location>
</feature>
<feature type="region of interest" description="Disordered" evidence="9">
    <location>
        <begin position="224"/>
        <end position="255"/>
    </location>
</feature>
<reference evidence="12 13" key="1">
    <citation type="submission" date="2024-09" db="EMBL/GenBank/DDBJ databases">
        <authorList>
            <person name="Sun Q."/>
            <person name="Mori K."/>
        </authorList>
    </citation>
    <scope>NUCLEOTIDE SEQUENCE [LARGE SCALE GENOMIC DNA]</scope>
    <source>
        <strain evidence="12 13">NCAIM B.02610</strain>
    </source>
</reference>
<feature type="coiled-coil region" evidence="8">
    <location>
        <begin position="312"/>
        <end position="339"/>
    </location>
</feature>
<feature type="binding site" evidence="7">
    <location>
        <begin position="452"/>
        <end position="459"/>
    </location>
    <ligand>
        <name>ATP</name>
        <dbReference type="ChEBI" id="CHEBI:30616"/>
    </ligand>
</feature>
<dbReference type="InterPro" id="IPR036390">
    <property type="entry name" value="WH_DNA-bd_sf"/>
</dbReference>
<dbReference type="InterPro" id="IPR018541">
    <property type="entry name" value="Ftsk_gamma"/>
</dbReference>
<accession>A0ABV6KFA3</accession>
<feature type="region of interest" description="Disordered" evidence="9">
    <location>
        <begin position="265"/>
        <end position="284"/>
    </location>
</feature>
<dbReference type="SUPFAM" id="SSF46785">
    <property type="entry name" value="Winged helix' DNA-binding domain"/>
    <property type="match status" value="1"/>
</dbReference>
<dbReference type="InterPro" id="IPR041027">
    <property type="entry name" value="FtsK_alpha"/>
</dbReference>
<keyword evidence="10" id="KW-0812">Transmembrane</keyword>
<evidence type="ECO:0000256" key="7">
    <source>
        <dbReference type="PROSITE-ProRule" id="PRU00289"/>
    </source>
</evidence>
<keyword evidence="6" id="KW-0238">DNA-binding</keyword>
<feature type="transmembrane region" description="Helical" evidence="10">
    <location>
        <begin position="49"/>
        <end position="71"/>
    </location>
</feature>
<dbReference type="InterPro" id="IPR003593">
    <property type="entry name" value="AAA+_ATPase"/>
</dbReference>
<dbReference type="PANTHER" id="PTHR22683">
    <property type="entry name" value="SPORULATION PROTEIN RELATED"/>
    <property type="match status" value="1"/>
</dbReference>
<keyword evidence="4" id="KW-0159">Chromosome partition</keyword>
<evidence type="ECO:0000256" key="1">
    <source>
        <dbReference type="ARBA" id="ARBA00004141"/>
    </source>
</evidence>
<sequence length="772" mass="85970">MARRKKKRKTEWKSQLTYELIGLGLLVIAVVTFARLGTVGETFVRLFRFFLGEWFVVLAIGLLVVSLYIMIKRQNPKLWTRRLSGLYVTILSFVLFSHVGLFHQLSAREGFQDQSVIRNTWNLFWMEMRGETPPSDLGGGMVGSLAFAVSHFLFAEMGTYFLCFILFIIGFILMTGKSLSELVGKGFRRFYLFVIDTFSSLLEEIRLVRQKAKERIVEEREAQRARKKEREAEKQQSSAPVASEEGTEEIEPEIVDFTQKAYRTPAEEKKLPTNQKEEPETVEEVQVPLVTAQETNESYKLPNVDILKLPNNPSQTNEKKQLTANARKLEQTLESFGVKARVSKVHLGPAVTKYEVNPSVGVKVSKIVNLADDLALALAAKDIRIEAPIPGKSAIGIEVPNHEVAIVTLREVLDSPESNSEENVLAVGLGRDISGEPVLAHLNKMPHLLVAGATGSGKSVCINGIITSILLKAKPHEVKLMMIDPKMVELTVYNGIPHLLTPVVTEPKKASQALKKVVAEMERRYDLFSHSGTRNIEGYNDLVKRQNETEEAKQPTLPYIVVIVDELADLMMVASGDVEDSIARLAQMARAAGIHMIIATQRPSVDVITGVIKANIPSRIAFGVSSQIDSRTILDSGGAEKLLGRGDMLYMPVGATKPKRLQGAFLSDGEVEEIVEFVISQQKAQYQEDMTPSEEQVVTGKVEDDLYDSAVELITEMNTASVSMLQRRFRIGYTRAARLIDEMEVRGIVGPYEGSKPREVLIEKPREDEASS</sequence>
<evidence type="ECO:0000256" key="3">
    <source>
        <dbReference type="ARBA" id="ARBA00022741"/>
    </source>
</evidence>
<dbReference type="CDD" id="cd01127">
    <property type="entry name" value="TrwB_TraG_TraD_VirD4"/>
    <property type="match status" value="1"/>
</dbReference>
<gene>
    <name evidence="12" type="ORF">ACFFHM_16200</name>
</gene>
<evidence type="ECO:0000256" key="6">
    <source>
        <dbReference type="ARBA" id="ARBA00023125"/>
    </source>
</evidence>
<dbReference type="PANTHER" id="PTHR22683:SF41">
    <property type="entry name" value="DNA TRANSLOCASE FTSK"/>
    <property type="match status" value="1"/>
</dbReference>
<dbReference type="InterPro" id="IPR002543">
    <property type="entry name" value="FtsK_dom"/>
</dbReference>
<dbReference type="Pfam" id="PF01580">
    <property type="entry name" value="FtsK_SpoIIIE"/>
    <property type="match status" value="1"/>
</dbReference>
<keyword evidence="8" id="KW-0175">Coiled coil</keyword>
<keyword evidence="10" id="KW-1133">Transmembrane helix</keyword>
<evidence type="ECO:0000256" key="2">
    <source>
        <dbReference type="ARBA" id="ARBA00006474"/>
    </source>
</evidence>
<dbReference type="InterPro" id="IPR050206">
    <property type="entry name" value="FtsK/SpoIIIE/SftA"/>
</dbReference>
<feature type="transmembrane region" description="Helical" evidence="10">
    <location>
        <begin position="161"/>
        <end position="179"/>
    </location>
</feature>
<dbReference type="Gene3D" id="1.10.10.10">
    <property type="entry name" value="Winged helix-like DNA-binding domain superfamily/Winged helix DNA-binding domain"/>
    <property type="match status" value="1"/>
</dbReference>
<dbReference type="Pfam" id="PF09397">
    <property type="entry name" value="FtsK_gamma"/>
    <property type="match status" value="1"/>
</dbReference>
<evidence type="ECO:0000256" key="8">
    <source>
        <dbReference type="SAM" id="Coils"/>
    </source>
</evidence>
<comment type="caution">
    <text evidence="12">The sequence shown here is derived from an EMBL/GenBank/DDBJ whole genome shotgun (WGS) entry which is preliminary data.</text>
</comment>
<organism evidence="12 13">
    <name type="scientific">Halalkalibacter kiskunsagensis</name>
    <dbReference type="NCBI Taxonomy" id="1548599"/>
    <lineage>
        <taxon>Bacteria</taxon>
        <taxon>Bacillati</taxon>
        <taxon>Bacillota</taxon>
        <taxon>Bacilli</taxon>
        <taxon>Bacillales</taxon>
        <taxon>Bacillaceae</taxon>
        <taxon>Halalkalibacter</taxon>
    </lineage>
</organism>
<keyword evidence="3 7" id="KW-0547">Nucleotide-binding</keyword>
<dbReference type="SMART" id="SM00382">
    <property type="entry name" value="AAA"/>
    <property type="match status" value="1"/>
</dbReference>
<dbReference type="InterPro" id="IPR027417">
    <property type="entry name" value="P-loop_NTPase"/>
</dbReference>